<evidence type="ECO:0000256" key="6">
    <source>
        <dbReference type="ARBA" id="ARBA00023136"/>
    </source>
</evidence>
<keyword evidence="6 8" id="KW-0472">Membrane</keyword>
<feature type="transmembrane region" description="Helical" evidence="8">
    <location>
        <begin position="73"/>
        <end position="94"/>
    </location>
</feature>
<feature type="region of interest" description="Disordered" evidence="7">
    <location>
        <begin position="338"/>
        <end position="359"/>
    </location>
</feature>
<dbReference type="Pfam" id="PF00005">
    <property type="entry name" value="ABC_tran"/>
    <property type="match status" value="1"/>
</dbReference>
<dbReference type="GO" id="GO:0034040">
    <property type="term" value="F:ATPase-coupled lipid transmembrane transporter activity"/>
    <property type="evidence" value="ECO:0007669"/>
    <property type="project" value="TreeGrafter"/>
</dbReference>
<evidence type="ECO:0000256" key="7">
    <source>
        <dbReference type="SAM" id="MobiDB-lite"/>
    </source>
</evidence>
<dbReference type="AlphaFoldDB" id="J0D3R5"/>
<dbReference type="STRING" id="857290.HMPREF9156_01065"/>
<evidence type="ECO:0000256" key="3">
    <source>
        <dbReference type="ARBA" id="ARBA00022741"/>
    </source>
</evidence>
<organism evidence="11 12">
    <name type="scientific">Scardovia wiggsiae F0424</name>
    <dbReference type="NCBI Taxonomy" id="857290"/>
    <lineage>
        <taxon>Bacteria</taxon>
        <taxon>Bacillati</taxon>
        <taxon>Actinomycetota</taxon>
        <taxon>Actinomycetes</taxon>
        <taxon>Bifidobacteriales</taxon>
        <taxon>Bifidobacteriaceae</taxon>
        <taxon>Scardovia</taxon>
    </lineage>
</organism>
<proteinExistence type="predicted"/>
<evidence type="ECO:0000256" key="8">
    <source>
        <dbReference type="SAM" id="Phobius"/>
    </source>
</evidence>
<dbReference type="GO" id="GO:0140359">
    <property type="term" value="F:ABC-type transporter activity"/>
    <property type="evidence" value="ECO:0007669"/>
    <property type="project" value="InterPro"/>
</dbReference>
<dbReference type="InterPro" id="IPR036640">
    <property type="entry name" value="ABC1_TM_sf"/>
</dbReference>
<name>J0D3R5_9BIFI</name>
<evidence type="ECO:0000256" key="4">
    <source>
        <dbReference type="ARBA" id="ARBA00022840"/>
    </source>
</evidence>
<dbReference type="CDD" id="cd03228">
    <property type="entry name" value="ABCC_MRP_Like"/>
    <property type="match status" value="1"/>
</dbReference>
<dbReference type="Gene3D" id="3.40.50.300">
    <property type="entry name" value="P-loop containing nucleotide triphosphate hydrolases"/>
    <property type="match status" value="1"/>
</dbReference>
<evidence type="ECO:0000259" key="9">
    <source>
        <dbReference type="PROSITE" id="PS50893"/>
    </source>
</evidence>
<dbReference type="RefSeq" id="WP_007148128.1">
    <property type="nucleotide sequence ID" value="NZ_AKCI01000001.1"/>
</dbReference>
<dbReference type="InterPro" id="IPR039421">
    <property type="entry name" value="Type_1_exporter"/>
</dbReference>
<evidence type="ECO:0008006" key="13">
    <source>
        <dbReference type="Google" id="ProtNLM"/>
    </source>
</evidence>
<gene>
    <name evidence="11" type="ORF">HMPREF9156_01065</name>
</gene>
<evidence type="ECO:0000256" key="5">
    <source>
        <dbReference type="ARBA" id="ARBA00022989"/>
    </source>
</evidence>
<dbReference type="Gene3D" id="1.20.1560.10">
    <property type="entry name" value="ABC transporter type 1, transmembrane domain"/>
    <property type="match status" value="1"/>
</dbReference>
<keyword evidence="4" id="KW-0067">ATP-binding</keyword>
<dbReference type="SUPFAM" id="SSF52540">
    <property type="entry name" value="P-loop containing nucleoside triphosphate hydrolases"/>
    <property type="match status" value="1"/>
</dbReference>
<dbReference type="HOGENOM" id="CLU_000604_84_3_11"/>
<evidence type="ECO:0000256" key="1">
    <source>
        <dbReference type="ARBA" id="ARBA00004651"/>
    </source>
</evidence>
<dbReference type="PROSITE" id="PS50929">
    <property type="entry name" value="ABC_TM1F"/>
    <property type="match status" value="1"/>
</dbReference>
<feature type="transmembrane region" description="Helical" evidence="8">
    <location>
        <begin position="259"/>
        <end position="283"/>
    </location>
</feature>
<dbReference type="Proteomes" id="UP000006415">
    <property type="component" value="Unassembled WGS sequence"/>
</dbReference>
<dbReference type="InterPro" id="IPR011527">
    <property type="entry name" value="ABC1_TM_dom"/>
</dbReference>
<reference evidence="11 12" key="1">
    <citation type="submission" date="2012-01" db="EMBL/GenBank/DDBJ databases">
        <title>The Genome Sequence of Scardovia wiggsiae F0424.</title>
        <authorList>
            <consortium name="The Broad Institute Genome Sequencing Platform"/>
            <person name="Earl A."/>
            <person name="Ward D."/>
            <person name="Feldgarden M."/>
            <person name="Gevers D."/>
            <person name="Izard J."/>
            <person name="Ganesan A."/>
            <person name="Baranova O.V."/>
            <person name="Blanton J.M."/>
            <person name="Tanner A.C."/>
            <person name="Mathney J."/>
            <person name="Dewhirst F.E."/>
            <person name="Young S.K."/>
            <person name="Zeng Q."/>
            <person name="Gargeya S."/>
            <person name="Fitzgerald M."/>
            <person name="Haas B."/>
            <person name="Abouelleil A."/>
            <person name="Alvarado L."/>
            <person name="Arachchi H.M."/>
            <person name="Berlin A."/>
            <person name="Chapman S.B."/>
            <person name="Gearin G."/>
            <person name="Goldberg J."/>
            <person name="Griggs A."/>
            <person name="Gujja S."/>
            <person name="Hansen M."/>
            <person name="Heiman D."/>
            <person name="Howarth C."/>
            <person name="Larimer J."/>
            <person name="Lui A."/>
            <person name="MacDonald P.J.P."/>
            <person name="McCowen C."/>
            <person name="Montmayeur A."/>
            <person name="Murphy C."/>
            <person name="Neiman D."/>
            <person name="Pearson M."/>
            <person name="Priest M."/>
            <person name="Roberts A."/>
            <person name="Saif S."/>
            <person name="Shea T."/>
            <person name="Sisk P."/>
            <person name="Stolte C."/>
            <person name="Sykes S."/>
            <person name="Wortman J."/>
            <person name="Nusbaum C."/>
            <person name="Birren B."/>
        </authorList>
    </citation>
    <scope>NUCLEOTIDE SEQUENCE [LARGE SCALE GENOMIC DNA]</scope>
    <source>
        <strain evidence="11 12">F0424</strain>
    </source>
</reference>
<evidence type="ECO:0000259" key="10">
    <source>
        <dbReference type="PROSITE" id="PS50929"/>
    </source>
</evidence>
<comment type="subcellular location">
    <subcellularLocation>
        <location evidence="1">Cell membrane</location>
        <topology evidence="1">Multi-pass membrane protein</topology>
    </subcellularLocation>
</comment>
<feature type="domain" description="ABC transmembrane type-1" evidence="10">
    <location>
        <begin position="40"/>
        <end position="318"/>
    </location>
</feature>
<dbReference type="GO" id="GO:0005886">
    <property type="term" value="C:plasma membrane"/>
    <property type="evidence" value="ECO:0007669"/>
    <property type="project" value="UniProtKB-SubCell"/>
</dbReference>
<dbReference type="PROSITE" id="PS00211">
    <property type="entry name" value="ABC_TRANSPORTER_1"/>
    <property type="match status" value="1"/>
</dbReference>
<dbReference type="PROSITE" id="PS50893">
    <property type="entry name" value="ABC_TRANSPORTER_2"/>
    <property type="match status" value="1"/>
</dbReference>
<dbReference type="InterPro" id="IPR017871">
    <property type="entry name" value="ABC_transporter-like_CS"/>
</dbReference>
<dbReference type="eggNOG" id="COG1132">
    <property type="taxonomic scope" value="Bacteria"/>
</dbReference>
<dbReference type="OrthoDB" id="7875923at2"/>
<dbReference type="SMART" id="SM00382">
    <property type="entry name" value="AAA"/>
    <property type="match status" value="1"/>
</dbReference>
<dbReference type="EMBL" id="AGZS01000006">
    <property type="protein sequence ID" value="EJD64570.1"/>
    <property type="molecule type" value="Genomic_DNA"/>
</dbReference>
<comment type="caution">
    <text evidence="11">The sequence shown here is derived from an EMBL/GenBank/DDBJ whole genome shotgun (WGS) entry which is preliminary data.</text>
</comment>
<dbReference type="InterPro" id="IPR027417">
    <property type="entry name" value="P-loop_NTPase"/>
</dbReference>
<feature type="compositionally biased region" description="Low complexity" evidence="7">
    <location>
        <begin position="341"/>
        <end position="354"/>
    </location>
</feature>
<keyword evidence="3" id="KW-0547">Nucleotide-binding</keyword>
<feature type="transmembrane region" description="Helical" evidence="8">
    <location>
        <begin position="153"/>
        <end position="173"/>
    </location>
</feature>
<accession>J0D3R5</accession>
<sequence length="628" mass="67693">MNTDQKPKQSLGKRMKAVVHSCGWSLRTALKTAPAAFISLLVMSALSGVTPGLQTYVVGSLTQSVASGSRPAALWWAAATGVLVAFTMATSILTESVNLFVSDRILNACFKMVNSTIARISPARLTRERKAEEARQAREAVNNMAVSSQSSGIASILSMIVVCVSLLLSIWYLSPLAAILVILCLFPITVAAAILANVEAVVWPKIVKMNRRSEYFENQITYEQQAHELAQLQGRKYVAKLANDKRDEALKGNLYLDRIYLSGMLVAGFLILVFVVGALIALINNNVSAPVLSGVLVGILSGIVSMASLGYRLGGMAKNSVSIEAFISFIHSNDNEDKAEAAGQPAGSPAQQHGSTRDAQKGSAYAHIPAAARSSTLAGSPLLKLDGLTVVYPGKTEPSVADISFEARMGETIALVGRNGAGKTTTLQAMLGVVPAQGGTLILNGEDITAEGFNERISHFAVMPQEYNRFEFTVRDNLLLGLPEGTVDDAQIWDALRAVEEESVIRRLPQGLDTQLGAEWGGVGLSGGEWQRLALARMLLRPAPVRVLDEPTSNVDSQSEEVIYSTLSQDSHEHATVLVSHRAWTLQKVDRIYVFRGGRIIETGTYRDLIKPGTYFAELFDYQLNAGE</sequence>
<evidence type="ECO:0000313" key="11">
    <source>
        <dbReference type="EMBL" id="EJD64570.1"/>
    </source>
</evidence>
<evidence type="ECO:0000256" key="2">
    <source>
        <dbReference type="ARBA" id="ARBA00022692"/>
    </source>
</evidence>
<dbReference type="PANTHER" id="PTHR24221">
    <property type="entry name" value="ATP-BINDING CASSETTE SUB-FAMILY B"/>
    <property type="match status" value="1"/>
</dbReference>
<keyword evidence="5 8" id="KW-1133">Transmembrane helix</keyword>
<keyword evidence="2 8" id="KW-0812">Transmembrane</keyword>
<dbReference type="GO" id="GO:0005524">
    <property type="term" value="F:ATP binding"/>
    <property type="evidence" value="ECO:0007669"/>
    <property type="project" value="UniProtKB-KW"/>
</dbReference>
<feature type="transmembrane region" description="Helical" evidence="8">
    <location>
        <begin position="289"/>
        <end position="311"/>
    </location>
</feature>
<protein>
    <recommendedName>
        <fullName evidence="13">ABC transporter domain-containing protein</fullName>
    </recommendedName>
</protein>
<evidence type="ECO:0000313" key="12">
    <source>
        <dbReference type="Proteomes" id="UP000006415"/>
    </source>
</evidence>
<dbReference type="PANTHER" id="PTHR24221:SF654">
    <property type="entry name" value="ATP-BINDING CASSETTE SUB-FAMILY B MEMBER 6"/>
    <property type="match status" value="1"/>
</dbReference>
<dbReference type="InterPro" id="IPR003593">
    <property type="entry name" value="AAA+_ATPase"/>
</dbReference>
<keyword evidence="12" id="KW-1185">Reference proteome</keyword>
<dbReference type="InterPro" id="IPR003439">
    <property type="entry name" value="ABC_transporter-like_ATP-bd"/>
</dbReference>
<feature type="transmembrane region" description="Helical" evidence="8">
    <location>
        <begin position="179"/>
        <end position="203"/>
    </location>
</feature>
<feature type="domain" description="ABC transporter" evidence="9">
    <location>
        <begin position="383"/>
        <end position="622"/>
    </location>
</feature>
<feature type="transmembrane region" description="Helical" evidence="8">
    <location>
        <begin position="35"/>
        <end position="53"/>
    </location>
</feature>
<dbReference type="SUPFAM" id="SSF90123">
    <property type="entry name" value="ABC transporter transmembrane region"/>
    <property type="match status" value="1"/>
</dbReference>
<dbReference type="GO" id="GO:0016887">
    <property type="term" value="F:ATP hydrolysis activity"/>
    <property type="evidence" value="ECO:0007669"/>
    <property type="project" value="InterPro"/>
</dbReference>